<evidence type="ECO:0000313" key="2">
    <source>
        <dbReference type="EMBL" id="MCA9377261.1"/>
    </source>
</evidence>
<accession>A0A955I2F8</accession>
<keyword evidence="1" id="KW-1133">Transmembrane helix</keyword>
<dbReference type="Proteomes" id="UP000741282">
    <property type="component" value="Unassembled WGS sequence"/>
</dbReference>
<sequence>MRKLTRFKKNIEDASIVGGTLLAKLAYDNIHMVTDFLKNTNISFAHSETIIGITTFVIIIMVIKFTFTYLLEYFTSKKSIRKRILGTQFIEGVWLEHVIHNEIGEIFTIAEINFDEDKYSFKGANYFRDGSQHSTFRSDVVAVQMNVMIYKTTRDTKDGTKEGYGRMQFKITSSKPPTEFDGFFDLGDGTGRHMVEAKKMTDNDIRSLARDRAFVFKSNFGSFASNKF</sequence>
<reference evidence="2" key="2">
    <citation type="journal article" date="2021" name="Microbiome">
        <title>Successional dynamics and alternative stable states in a saline activated sludge microbial community over 9 years.</title>
        <authorList>
            <person name="Wang Y."/>
            <person name="Ye J."/>
            <person name="Ju F."/>
            <person name="Liu L."/>
            <person name="Boyd J.A."/>
            <person name="Deng Y."/>
            <person name="Parks D.H."/>
            <person name="Jiang X."/>
            <person name="Yin X."/>
            <person name="Woodcroft B.J."/>
            <person name="Tyson G.W."/>
            <person name="Hugenholtz P."/>
            <person name="Polz M.F."/>
            <person name="Zhang T."/>
        </authorList>
    </citation>
    <scope>NUCLEOTIDE SEQUENCE</scope>
    <source>
        <strain evidence="2">HKST-UBA17</strain>
    </source>
</reference>
<reference evidence="2" key="1">
    <citation type="submission" date="2020-04" db="EMBL/GenBank/DDBJ databases">
        <authorList>
            <person name="Zhang T."/>
        </authorList>
    </citation>
    <scope>NUCLEOTIDE SEQUENCE</scope>
    <source>
        <strain evidence="2">HKST-UBA17</strain>
    </source>
</reference>
<name>A0A955I2F8_9BACT</name>
<keyword evidence="1" id="KW-0472">Membrane</keyword>
<proteinExistence type="predicted"/>
<organism evidence="2 3">
    <name type="scientific">Candidatus Dojkabacteria bacterium</name>
    <dbReference type="NCBI Taxonomy" id="2099670"/>
    <lineage>
        <taxon>Bacteria</taxon>
        <taxon>Candidatus Dojkabacteria</taxon>
    </lineage>
</organism>
<evidence type="ECO:0000256" key="1">
    <source>
        <dbReference type="SAM" id="Phobius"/>
    </source>
</evidence>
<keyword evidence="1" id="KW-0812">Transmembrane</keyword>
<dbReference type="EMBL" id="JAGQLN010000036">
    <property type="protein sequence ID" value="MCA9377261.1"/>
    <property type="molecule type" value="Genomic_DNA"/>
</dbReference>
<gene>
    <name evidence="2" type="ORF">KC685_05075</name>
</gene>
<protein>
    <submittedName>
        <fullName evidence="2">Uncharacterized protein</fullName>
    </submittedName>
</protein>
<feature type="transmembrane region" description="Helical" evidence="1">
    <location>
        <begin position="50"/>
        <end position="74"/>
    </location>
</feature>
<dbReference type="AlphaFoldDB" id="A0A955I2F8"/>
<comment type="caution">
    <text evidence="2">The sequence shown here is derived from an EMBL/GenBank/DDBJ whole genome shotgun (WGS) entry which is preliminary data.</text>
</comment>
<evidence type="ECO:0000313" key="3">
    <source>
        <dbReference type="Proteomes" id="UP000741282"/>
    </source>
</evidence>